<dbReference type="GO" id="GO:0006629">
    <property type="term" value="P:lipid metabolic process"/>
    <property type="evidence" value="ECO:0007669"/>
    <property type="project" value="InterPro"/>
</dbReference>
<protein>
    <recommendedName>
        <fullName evidence="7">3-oxo-5-alpha-steroid 4-dehydrogenase C-terminal domain-containing protein</fullName>
    </recommendedName>
</protein>
<proteinExistence type="inferred from homology"/>
<feature type="transmembrane region" description="Helical" evidence="6">
    <location>
        <begin position="61"/>
        <end position="80"/>
    </location>
</feature>
<dbReference type="Pfam" id="PF02544">
    <property type="entry name" value="Steroid_dh"/>
    <property type="match status" value="1"/>
</dbReference>
<dbReference type="PROSITE" id="PS50244">
    <property type="entry name" value="S5A_REDUCTASE"/>
    <property type="match status" value="1"/>
</dbReference>
<evidence type="ECO:0000256" key="2">
    <source>
        <dbReference type="ARBA" id="ARBA00007742"/>
    </source>
</evidence>
<dbReference type="Proteomes" id="UP001213623">
    <property type="component" value="Chromosome 5"/>
</dbReference>
<evidence type="ECO:0000313" key="8">
    <source>
        <dbReference type="EMBL" id="WFD28000.1"/>
    </source>
</evidence>
<dbReference type="GO" id="GO:0016020">
    <property type="term" value="C:membrane"/>
    <property type="evidence" value="ECO:0007669"/>
    <property type="project" value="UniProtKB-SubCell"/>
</dbReference>
<organism evidence="8 9">
    <name type="scientific">Malassezia nana</name>
    <dbReference type="NCBI Taxonomy" id="180528"/>
    <lineage>
        <taxon>Eukaryota</taxon>
        <taxon>Fungi</taxon>
        <taxon>Dikarya</taxon>
        <taxon>Basidiomycota</taxon>
        <taxon>Ustilaginomycotina</taxon>
        <taxon>Malasseziomycetes</taxon>
        <taxon>Malasseziales</taxon>
        <taxon>Malasseziaceae</taxon>
        <taxon>Malassezia</taxon>
    </lineage>
</organism>
<dbReference type="InterPro" id="IPR039357">
    <property type="entry name" value="SRD5A/TECR"/>
</dbReference>
<keyword evidence="3 6" id="KW-0812">Transmembrane</keyword>
<evidence type="ECO:0000256" key="6">
    <source>
        <dbReference type="SAM" id="Phobius"/>
    </source>
</evidence>
<evidence type="ECO:0000256" key="1">
    <source>
        <dbReference type="ARBA" id="ARBA00004141"/>
    </source>
</evidence>
<feature type="domain" description="3-oxo-5-alpha-steroid 4-dehydrogenase C-terminal" evidence="7">
    <location>
        <begin position="101"/>
        <end position="264"/>
    </location>
</feature>
<comment type="similarity">
    <text evidence="2">Belongs to the steroid 5-alpha reductase family.</text>
</comment>
<evidence type="ECO:0000256" key="5">
    <source>
        <dbReference type="ARBA" id="ARBA00023136"/>
    </source>
</evidence>
<keyword evidence="5 6" id="KW-0472">Membrane</keyword>
<dbReference type="EMBL" id="CP119896">
    <property type="protein sequence ID" value="WFD28000.1"/>
    <property type="molecule type" value="Genomic_DNA"/>
</dbReference>
<dbReference type="AlphaFoldDB" id="A0AAF0J8G4"/>
<gene>
    <name evidence="8" type="ORF">MNAN1_003008</name>
</gene>
<dbReference type="InterPro" id="IPR001104">
    <property type="entry name" value="3-oxo-5_a-steroid_4-DH_C"/>
</dbReference>
<feature type="transmembrane region" description="Helical" evidence="6">
    <location>
        <begin position="101"/>
        <end position="121"/>
    </location>
</feature>
<evidence type="ECO:0000313" key="9">
    <source>
        <dbReference type="Proteomes" id="UP001213623"/>
    </source>
</evidence>
<dbReference type="InterPro" id="IPR009846">
    <property type="entry name" value="SF3b5/RDS3-10"/>
</dbReference>
<evidence type="ECO:0000259" key="7">
    <source>
        <dbReference type="Pfam" id="PF02544"/>
    </source>
</evidence>
<accession>A0AAF0J8G4</accession>
<sequence>MTPLAVALRAMQAAAVVLPPVLLFVDAPFGKLGSASAWNVPGNGAWMVMEAVAPCALVVNAYARGCLAWPTHALVILFVVHYVNRAVYQPWKNPPRSPLHLSVVLSAMAFNLVNGTLIGAWIASSGPGSRARVWMWVGVALFVLGFVGNMHHDACLRRLRTEAPARGEPVVHTHAAMYRIPHGALFEWVSYPNYLCEWMEWTGYAIACMSSTRHRPVPWYDCPPVLFVVLEVAVMLPRAIKGHRWYHARFGAARHAERRRSWVPRSLCDAMSELRYGGNPQLEHLHARYTGTMHPDMTKHEWAVHQHRDTSAAAIAQVPLLTYMSVADGETRAPHAPALWTPT</sequence>
<keyword evidence="4 6" id="KW-1133">Transmembrane helix</keyword>
<name>A0AAF0J8G4_9BASI</name>
<evidence type="ECO:0000256" key="4">
    <source>
        <dbReference type="ARBA" id="ARBA00022989"/>
    </source>
</evidence>
<keyword evidence="9" id="KW-1185">Reference proteome</keyword>
<dbReference type="PANTHER" id="PTHR10556">
    <property type="entry name" value="3-OXO-5-ALPHA-STEROID 4-DEHYDROGENASE"/>
    <property type="match status" value="1"/>
</dbReference>
<dbReference type="Pfam" id="PF07189">
    <property type="entry name" value="SF3b10"/>
    <property type="match status" value="1"/>
</dbReference>
<comment type="subcellular location">
    <subcellularLocation>
        <location evidence="1">Membrane</location>
        <topology evidence="1">Multi-pass membrane protein</topology>
    </subcellularLocation>
</comment>
<reference evidence="8" key="1">
    <citation type="submission" date="2023-03" db="EMBL/GenBank/DDBJ databases">
        <title>Mating type loci evolution in Malassezia.</title>
        <authorList>
            <person name="Coelho M.A."/>
        </authorList>
    </citation>
    <scope>NUCLEOTIDE SEQUENCE</scope>
    <source>
        <strain evidence="8">CBS 9557</strain>
    </source>
</reference>
<dbReference type="PANTHER" id="PTHR10556:SF43">
    <property type="entry name" value="STEROID 5-ALPHA-REDUCTASE DET2"/>
    <property type="match status" value="1"/>
</dbReference>
<evidence type="ECO:0000256" key="3">
    <source>
        <dbReference type="ARBA" id="ARBA00022692"/>
    </source>
</evidence>
<feature type="transmembrane region" description="Helical" evidence="6">
    <location>
        <begin position="133"/>
        <end position="150"/>
    </location>
</feature>
<dbReference type="GO" id="GO:0016627">
    <property type="term" value="F:oxidoreductase activity, acting on the CH-CH group of donors"/>
    <property type="evidence" value="ECO:0007669"/>
    <property type="project" value="InterPro"/>
</dbReference>